<comment type="caution">
    <text evidence="2">The sequence shown here is derived from an EMBL/GenBank/DDBJ whole genome shotgun (WGS) entry which is preliminary data.</text>
</comment>
<dbReference type="Proteomes" id="UP000717515">
    <property type="component" value="Unassembled WGS sequence"/>
</dbReference>
<protein>
    <submittedName>
        <fullName evidence="2">Uncharacterized protein</fullName>
    </submittedName>
</protein>
<dbReference type="AlphaFoldDB" id="A0A9P8A081"/>
<feature type="region of interest" description="Disordered" evidence="1">
    <location>
        <begin position="15"/>
        <end position="43"/>
    </location>
</feature>
<accession>A0A9P8A081</accession>
<dbReference type="EMBL" id="JAIFTL010000293">
    <property type="protein sequence ID" value="KAG9320416.1"/>
    <property type="molecule type" value="Genomic_DNA"/>
</dbReference>
<organism evidence="2 3">
    <name type="scientific">Mortierella alpina</name>
    <name type="common">Oleaginous fungus</name>
    <name type="synonym">Mortierella renispora</name>
    <dbReference type="NCBI Taxonomy" id="64518"/>
    <lineage>
        <taxon>Eukaryota</taxon>
        <taxon>Fungi</taxon>
        <taxon>Fungi incertae sedis</taxon>
        <taxon>Mucoromycota</taxon>
        <taxon>Mortierellomycotina</taxon>
        <taxon>Mortierellomycetes</taxon>
        <taxon>Mortierellales</taxon>
        <taxon>Mortierellaceae</taxon>
        <taxon>Mortierella</taxon>
    </lineage>
</organism>
<gene>
    <name evidence="2" type="ORF">KVV02_008356</name>
</gene>
<evidence type="ECO:0000313" key="2">
    <source>
        <dbReference type="EMBL" id="KAG9320416.1"/>
    </source>
</evidence>
<reference evidence="2" key="1">
    <citation type="submission" date="2021-07" db="EMBL/GenBank/DDBJ databases">
        <title>Draft genome of Mortierella alpina, strain LL118, isolated from an aspen leaf litter sample.</title>
        <authorList>
            <person name="Yang S."/>
            <person name="Vinatzer B.A."/>
        </authorList>
    </citation>
    <scope>NUCLEOTIDE SEQUENCE</scope>
    <source>
        <strain evidence="2">LL118</strain>
    </source>
</reference>
<evidence type="ECO:0000313" key="3">
    <source>
        <dbReference type="Proteomes" id="UP000717515"/>
    </source>
</evidence>
<evidence type="ECO:0000256" key="1">
    <source>
        <dbReference type="SAM" id="MobiDB-lite"/>
    </source>
</evidence>
<name>A0A9P8A081_MORAP</name>
<feature type="compositionally biased region" description="Low complexity" evidence="1">
    <location>
        <begin position="18"/>
        <end position="33"/>
    </location>
</feature>
<sequence length="69" mass="7466">MNYKPTVMSIFKRSNKIQSASAASTASQTSSTSKQVEKPVQAAKMTREEALAKLMQTSMGNATSGHYTH</sequence>
<proteinExistence type="predicted"/>